<organism evidence="1 2">
    <name type="scientific">Natrarchaeobaculum aegyptiacum</name>
    <dbReference type="NCBI Taxonomy" id="745377"/>
    <lineage>
        <taxon>Archaea</taxon>
        <taxon>Methanobacteriati</taxon>
        <taxon>Methanobacteriota</taxon>
        <taxon>Stenosarchaea group</taxon>
        <taxon>Halobacteria</taxon>
        <taxon>Halobacteriales</taxon>
        <taxon>Natrialbaceae</taxon>
        <taxon>Natrarchaeobaculum</taxon>
    </lineage>
</organism>
<dbReference type="RefSeq" id="WP_086888549.1">
    <property type="nucleotide sequence ID" value="NZ_CP019893.1"/>
</dbReference>
<dbReference type="GeneID" id="32894581"/>
<protein>
    <submittedName>
        <fullName evidence="1">Uncharacterized protein</fullName>
    </submittedName>
</protein>
<accession>A0A2Z2HSQ2</accession>
<dbReference type="OrthoDB" id="236780at2157"/>
<dbReference type="KEGG" id="naj:B1756_10845"/>
<dbReference type="AlphaFoldDB" id="A0A2Z2HSQ2"/>
<gene>
    <name evidence="1" type="ORF">B1756_10845</name>
</gene>
<sequence>MSWLAIDRIDADGSTLECTLRSSPDLERFLTGEPFRVSYDRSIEGVPEGILAIPALANVCPVAWANGGDVYVDRVDATFAHALEEVEASLCSMHDFLEGGTLYARETTSATVTERSVAGDDRHATGDATEDGGSALLFTGGVDSTCSYVRHRESEPTLVSIRGWTITPDRADDEKWDTLRARVSSFADERGLETAFLETNALSALDHAMLLAHYRRYVDGAWYSSVGHGLGLLGLCAPMAAARDVSDLYLAATHWDGIDLEWGSRPDVDERVRWTATRCHHDGYHLTRQDRLDVIADYVRCDAPNLELQTCNRRLDGNCGECEKCYRTAVGLRLSGLEPSNHGYPFSDADYDQLRRSLEAGAWELGEDERYMWEDIRDRVLEAGPEPRSPEERAFFEWLRAADLESLVEDTRAPLSHRLFRVGARNAPTPVYNAAYPALKTMQTGLERVRSR</sequence>
<reference evidence="2" key="1">
    <citation type="submission" date="2017-02" db="EMBL/GenBank/DDBJ databases">
        <title>Natronthermophilus aegyptiacus gen. nov.,sp. nov., an aerobic, extremely halophilic alkalithermophilic archaeon isolated from the athalassohaline Wadi An Natrun, Egypt.</title>
        <authorList>
            <person name="Zhao B."/>
        </authorList>
    </citation>
    <scope>NUCLEOTIDE SEQUENCE [LARGE SCALE GENOMIC DNA]</scope>
    <source>
        <strain evidence="2">JW/NM-HA 15</strain>
    </source>
</reference>
<proteinExistence type="predicted"/>
<name>A0A2Z2HSQ2_9EURY</name>
<evidence type="ECO:0000313" key="2">
    <source>
        <dbReference type="Proteomes" id="UP000250088"/>
    </source>
</evidence>
<keyword evidence="2" id="KW-1185">Reference proteome</keyword>
<dbReference type="Proteomes" id="UP000250088">
    <property type="component" value="Chromosome"/>
</dbReference>
<evidence type="ECO:0000313" key="1">
    <source>
        <dbReference type="EMBL" id="ARS90172.1"/>
    </source>
</evidence>
<dbReference type="EMBL" id="CP019893">
    <property type="protein sequence ID" value="ARS90172.1"/>
    <property type="molecule type" value="Genomic_DNA"/>
</dbReference>